<gene>
    <name evidence="2" type="ORF">EYF80_001517</name>
</gene>
<evidence type="ECO:0000313" key="3">
    <source>
        <dbReference type="Proteomes" id="UP000314294"/>
    </source>
</evidence>
<accession>A0A4Z2JE64</accession>
<comment type="caution">
    <text evidence="2">The sequence shown here is derived from an EMBL/GenBank/DDBJ whole genome shotgun (WGS) entry which is preliminary data.</text>
</comment>
<sequence>MFNGFPLKCNDVLLLQCLVVYLYHISSFIKNSVSGAGERALGSEVDRLLGNHPPLVPSGAASALAHRAERQQPAEAERQREGDRERQRESLLHLMTLNICRKCNARNTNVDLVVPLEES</sequence>
<dbReference type="Proteomes" id="UP000314294">
    <property type="component" value="Unassembled WGS sequence"/>
</dbReference>
<organism evidence="2 3">
    <name type="scientific">Liparis tanakae</name>
    <name type="common">Tanaka's snailfish</name>
    <dbReference type="NCBI Taxonomy" id="230148"/>
    <lineage>
        <taxon>Eukaryota</taxon>
        <taxon>Metazoa</taxon>
        <taxon>Chordata</taxon>
        <taxon>Craniata</taxon>
        <taxon>Vertebrata</taxon>
        <taxon>Euteleostomi</taxon>
        <taxon>Actinopterygii</taxon>
        <taxon>Neopterygii</taxon>
        <taxon>Teleostei</taxon>
        <taxon>Neoteleostei</taxon>
        <taxon>Acanthomorphata</taxon>
        <taxon>Eupercaria</taxon>
        <taxon>Perciformes</taxon>
        <taxon>Cottioidei</taxon>
        <taxon>Cottales</taxon>
        <taxon>Liparidae</taxon>
        <taxon>Liparis</taxon>
    </lineage>
</organism>
<protein>
    <submittedName>
        <fullName evidence="2">Uncharacterized protein</fullName>
    </submittedName>
</protein>
<keyword evidence="3" id="KW-1185">Reference proteome</keyword>
<feature type="region of interest" description="Disordered" evidence="1">
    <location>
        <begin position="52"/>
        <end position="87"/>
    </location>
</feature>
<evidence type="ECO:0000256" key="1">
    <source>
        <dbReference type="SAM" id="MobiDB-lite"/>
    </source>
</evidence>
<dbReference type="EMBL" id="SRLO01000006">
    <property type="protein sequence ID" value="TNN88301.1"/>
    <property type="molecule type" value="Genomic_DNA"/>
</dbReference>
<feature type="compositionally biased region" description="Basic and acidic residues" evidence="1">
    <location>
        <begin position="66"/>
        <end position="87"/>
    </location>
</feature>
<name>A0A4Z2JE64_9TELE</name>
<reference evidence="2 3" key="1">
    <citation type="submission" date="2019-03" db="EMBL/GenBank/DDBJ databases">
        <title>First draft genome of Liparis tanakae, snailfish: a comprehensive survey of snailfish specific genes.</title>
        <authorList>
            <person name="Kim W."/>
            <person name="Song I."/>
            <person name="Jeong J.-H."/>
            <person name="Kim D."/>
            <person name="Kim S."/>
            <person name="Ryu S."/>
            <person name="Song J.Y."/>
            <person name="Lee S.K."/>
        </authorList>
    </citation>
    <scope>NUCLEOTIDE SEQUENCE [LARGE SCALE GENOMIC DNA]</scope>
    <source>
        <tissue evidence="2">Muscle</tissue>
    </source>
</reference>
<proteinExistence type="predicted"/>
<evidence type="ECO:0000313" key="2">
    <source>
        <dbReference type="EMBL" id="TNN88301.1"/>
    </source>
</evidence>
<dbReference type="AlphaFoldDB" id="A0A4Z2JE64"/>